<dbReference type="RefSeq" id="WP_196200349.1">
    <property type="nucleotide sequence ID" value="NZ_JADPUN010000086.1"/>
</dbReference>
<name>A0ABS0GR86_9ACTN</name>
<keyword evidence="2" id="KW-1185">Reference proteome</keyword>
<dbReference type="Pfam" id="PF15566">
    <property type="entry name" value="Imm32"/>
    <property type="match status" value="1"/>
</dbReference>
<proteinExistence type="predicted"/>
<reference evidence="1 2" key="1">
    <citation type="submission" date="2020-11" db="EMBL/GenBank/DDBJ databases">
        <title>A novel isolate from a Black sea contaminated sediment with potential to produce alkanes: Plantactinospora alkalitolerans sp. nov.</title>
        <authorList>
            <person name="Carro L."/>
            <person name="Veyisoglu A."/>
            <person name="Guven K."/>
            <person name="Schumann P."/>
            <person name="Klenk H.-P."/>
            <person name="Sahin N."/>
        </authorList>
    </citation>
    <scope>NUCLEOTIDE SEQUENCE [LARGE SCALE GENOMIC DNA]</scope>
    <source>
        <strain evidence="1 2">S1510</strain>
    </source>
</reference>
<protein>
    <submittedName>
        <fullName evidence="1">Uncharacterized protein</fullName>
    </submittedName>
</protein>
<gene>
    <name evidence="1" type="ORF">I0C86_06790</name>
</gene>
<dbReference type="InterPro" id="IPR029083">
    <property type="entry name" value="Imm32"/>
</dbReference>
<comment type="caution">
    <text evidence="1">The sequence shown here is derived from an EMBL/GenBank/DDBJ whole genome shotgun (WGS) entry which is preliminary data.</text>
</comment>
<dbReference type="Proteomes" id="UP000638560">
    <property type="component" value="Unassembled WGS sequence"/>
</dbReference>
<evidence type="ECO:0000313" key="1">
    <source>
        <dbReference type="EMBL" id="MBF9128696.1"/>
    </source>
</evidence>
<organism evidence="1 2">
    <name type="scientific">Plantactinospora alkalitolerans</name>
    <dbReference type="NCBI Taxonomy" id="2789879"/>
    <lineage>
        <taxon>Bacteria</taxon>
        <taxon>Bacillati</taxon>
        <taxon>Actinomycetota</taxon>
        <taxon>Actinomycetes</taxon>
        <taxon>Micromonosporales</taxon>
        <taxon>Micromonosporaceae</taxon>
        <taxon>Plantactinospora</taxon>
    </lineage>
</organism>
<evidence type="ECO:0000313" key="2">
    <source>
        <dbReference type="Proteomes" id="UP000638560"/>
    </source>
</evidence>
<sequence>MDEDSRRQTTCTVDVWTYDPKHGIGTWWEDDAVLRAEVLPSLDGTVIISGNPAGLVSLARHLLTLAHESVPGGRHFDFETYNGLAPDSRTLRVEVEK</sequence>
<dbReference type="EMBL" id="JADPUN010000086">
    <property type="protein sequence ID" value="MBF9128696.1"/>
    <property type="molecule type" value="Genomic_DNA"/>
</dbReference>
<accession>A0ABS0GR86</accession>